<reference evidence="3 6" key="2">
    <citation type="submission" date="2017-09" db="EMBL/GenBank/DDBJ databases">
        <title>Large-scale bioinformatics analysis of Bacillus genomes uncovers conserved roles of natural products in bacterial physiology.</title>
        <authorList>
            <consortium name="Agbiome Team Llc"/>
            <person name="Bleich R.M."/>
            <person name="Grubbs K.J."/>
            <person name="Santa Maria K.C."/>
            <person name="Allen S.E."/>
            <person name="Farag S."/>
            <person name="Shank E.A."/>
            <person name="Bowers A."/>
        </authorList>
    </citation>
    <scope>NUCLEOTIDE SEQUENCE [LARGE SCALE GENOMIC DNA]</scope>
    <source>
        <strain evidence="3 6">AFS065610</strain>
    </source>
</reference>
<organism evidence="3 6">
    <name type="scientific">Bacillus wiedmannii</name>
    <dbReference type="NCBI Taxonomy" id="1890302"/>
    <lineage>
        <taxon>Bacteria</taxon>
        <taxon>Bacillati</taxon>
        <taxon>Bacillota</taxon>
        <taxon>Bacilli</taxon>
        <taxon>Bacillales</taxon>
        <taxon>Bacillaceae</taxon>
        <taxon>Bacillus</taxon>
        <taxon>Bacillus cereus group</taxon>
    </lineage>
</organism>
<feature type="domain" description="Peptidase S12 Pab87-related C-terminal" evidence="2">
    <location>
        <begin position="385"/>
        <end position="484"/>
    </location>
</feature>
<dbReference type="Gene3D" id="2.40.128.600">
    <property type="match status" value="1"/>
</dbReference>
<dbReference type="RefSeq" id="WP_000034347.1">
    <property type="nucleotide sequence ID" value="NZ_FMBG01000012.1"/>
</dbReference>
<dbReference type="InterPro" id="IPR012338">
    <property type="entry name" value="Beta-lactam/transpept-like"/>
</dbReference>
<dbReference type="EMBL" id="FMBG01000012">
    <property type="protein sequence ID" value="SCC35234.1"/>
    <property type="molecule type" value="Genomic_DNA"/>
</dbReference>
<dbReference type="Pfam" id="PF00144">
    <property type="entry name" value="Beta-lactamase"/>
    <property type="match status" value="1"/>
</dbReference>
<dbReference type="Proteomes" id="UP000223472">
    <property type="component" value="Unassembled WGS sequence"/>
</dbReference>
<feature type="domain" description="Beta-lactamase-related" evidence="1">
    <location>
        <begin position="13"/>
        <end position="338"/>
    </location>
</feature>
<dbReference type="Proteomes" id="UP000195728">
    <property type="component" value="Unassembled WGS sequence"/>
</dbReference>
<evidence type="ECO:0000313" key="6">
    <source>
        <dbReference type="Proteomes" id="UP000223472"/>
    </source>
</evidence>
<evidence type="ECO:0000259" key="1">
    <source>
        <dbReference type="Pfam" id="PF00144"/>
    </source>
</evidence>
<dbReference type="PANTHER" id="PTHR46825:SF15">
    <property type="entry name" value="BETA-LACTAMASE-RELATED DOMAIN-CONTAINING PROTEIN"/>
    <property type="match status" value="1"/>
</dbReference>
<evidence type="ECO:0000259" key="2">
    <source>
        <dbReference type="Pfam" id="PF11954"/>
    </source>
</evidence>
<evidence type="ECO:0000313" key="4">
    <source>
        <dbReference type="EMBL" id="SCC35234.1"/>
    </source>
</evidence>
<name>J9AHE7_9BACI</name>
<dbReference type="PANTHER" id="PTHR46825">
    <property type="entry name" value="D-ALANYL-D-ALANINE-CARBOXYPEPTIDASE/ENDOPEPTIDASE AMPH"/>
    <property type="match status" value="1"/>
</dbReference>
<sequence>MSKIETPVMTSLQTTVEKMMKDLNVPGAAVAVIKDGEVIISEGFGYRNLGTKDTVTPNTRFAIGSSTKAFGTLSLSLLAQQNKFNWDTPVQSYIPNFSLSELLASSQVTGRDLASHRTGVSRHEALWYSSSLSRKDLVEKIKHLQLDAPFRTAFLYNNLMYATISYIVENITNQTWEQYATEHILEPLNMRHTNFSVTDSQTTDDYALPYIENEGEIKEVPFRNIDTVGAAGCINSTIEDMANWVLLHLKQGKFGEHELISPELLQQMYTPHNSIPDQPVLSLPESPLNSYGLGWFISAYRGNKVIHHGGNIDGFSALVSFIPTENIGLVILTNAGGTLLPTYLANQIYDELLELESIDWHKRAVEDTEKMKEMMKEATESIPEQIKGTTPSHKLEDYTGTFEHPAYGTLQVYKRDESLFVKFMEMEMDIQLAHHHYDIFSAKVDLFQMKMSLLLAYEMSVSGEFPSLQLHVPAMLSTQPLAFKKIK</sequence>
<proteinExistence type="predicted"/>
<accession>A0A2B6UU81</accession>
<evidence type="ECO:0000313" key="3">
    <source>
        <dbReference type="EMBL" id="PGD31879.1"/>
    </source>
</evidence>
<dbReference type="HOGENOM" id="CLU_020027_14_3_9"/>
<accession>J9AHE7</accession>
<protein>
    <submittedName>
        <fullName evidence="3">Penicillin-binding protein</fullName>
    </submittedName>
</protein>
<dbReference type="InterPro" id="IPR021860">
    <property type="entry name" value="Peptidase_S12_Pab87-rel_C"/>
</dbReference>
<dbReference type="EMBL" id="NVIY01000037">
    <property type="protein sequence ID" value="PGD31879.1"/>
    <property type="molecule type" value="Genomic_DNA"/>
</dbReference>
<dbReference type="SUPFAM" id="SSF56601">
    <property type="entry name" value="beta-lactamase/transpeptidase-like"/>
    <property type="match status" value="1"/>
</dbReference>
<gene>
    <name evidence="4" type="ORF">BC10311_02840</name>
    <name evidence="3" type="ORF">COM27_21625</name>
</gene>
<dbReference type="AlphaFoldDB" id="J9AHE7"/>
<dbReference type="Gene3D" id="3.40.710.10">
    <property type="entry name" value="DD-peptidase/beta-lactamase superfamily"/>
    <property type="match status" value="1"/>
</dbReference>
<reference evidence="4 5" key="1">
    <citation type="submission" date="2016-08" db="EMBL/GenBank/DDBJ databases">
        <authorList>
            <person name="Loux V."/>
            <person name="Rue O."/>
        </authorList>
    </citation>
    <scope>NUCLEOTIDE SEQUENCE [LARGE SCALE GENOMIC DNA]</scope>
    <source>
        <strain evidence="4 5">WSBC_10311</strain>
    </source>
</reference>
<dbReference type="InterPro" id="IPR050491">
    <property type="entry name" value="AmpC-like"/>
</dbReference>
<evidence type="ECO:0000313" key="5">
    <source>
        <dbReference type="Proteomes" id="UP000195728"/>
    </source>
</evidence>
<dbReference type="InterPro" id="IPR001466">
    <property type="entry name" value="Beta-lactam-related"/>
</dbReference>
<comment type="caution">
    <text evidence="3">The sequence shown here is derived from an EMBL/GenBank/DDBJ whole genome shotgun (WGS) entry which is preliminary data.</text>
</comment>
<dbReference type="Pfam" id="PF11954">
    <property type="entry name" value="DUF3471"/>
    <property type="match status" value="1"/>
</dbReference>